<dbReference type="InterPro" id="IPR009211">
    <property type="entry name" value="TagJ"/>
</dbReference>
<dbReference type="Pfam" id="PF14559">
    <property type="entry name" value="TPR_19"/>
    <property type="match status" value="1"/>
</dbReference>
<dbReference type="Gene3D" id="1.25.40.10">
    <property type="entry name" value="Tetratricopeptide repeat domain"/>
    <property type="match status" value="1"/>
</dbReference>
<dbReference type="PATRIC" id="fig|1454001.3.peg.3702"/>
<evidence type="ECO:0000313" key="1">
    <source>
        <dbReference type="EMBL" id="EXI64475.1"/>
    </source>
</evidence>
<dbReference type="InterPro" id="IPR011990">
    <property type="entry name" value="TPR-like_helical_dom_sf"/>
</dbReference>
<accession>A0A011NJG8</accession>
<gene>
    <name evidence="1" type="ORF">AW08_03664</name>
</gene>
<proteinExistence type="predicted"/>
<dbReference type="Proteomes" id="UP000020218">
    <property type="component" value="Unassembled WGS sequence"/>
</dbReference>
<dbReference type="PIRSF" id="PIRSF029288">
    <property type="entry name" value="SciE_ImpE"/>
    <property type="match status" value="1"/>
</dbReference>
<comment type="caution">
    <text evidence="1">The sequence shown here is derived from an EMBL/GenBank/DDBJ whole genome shotgun (WGS) entry which is preliminary data.</text>
</comment>
<dbReference type="STRING" id="1454001.AW08_03664"/>
<name>A0A011NJG8_9PROT</name>
<dbReference type="EMBL" id="JFAX01000034">
    <property type="protein sequence ID" value="EXI64475.1"/>
    <property type="molecule type" value="Genomic_DNA"/>
</dbReference>
<protein>
    <submittedName>
        <fullName evidence="1">Protein of avirulence locus involved in temperature-dependent protein secretion</fullName>
    </submittedName>
</protein>
<dbReference type="AlphaFoldDB" id="A0A011NJG8"/>
<sequence length="272" mass="29710">MNTSSSAEQALREGDVDRALQLLQASVRSRPGDAALRTFLFQLLAVLGQWERALAQLNTVAELQAAALPMAQMYRETLRCESLRADVFAGKRSPLILGEPETWLALLIESLLTAGQGDAQAAEELRQRAFDLAPGTSGTINGQPFTWIADADMRLGPVCEAVINGHYYWLPFARLARIVIDEPADLRDSVWMPAQFHFANGGDGVGVIPTRYPGSESHADPLLRLARKTDWQEVSAGVFHGLGQRVLATDQGDFPLMDIREIVIASDGEVEA</sequence>
<organism evidence="1 2">
    <name type="scientific">Candidatus Accumulibacter adjunctus</name>
    <dbReference type="NCBI Taxonomy" id="1454001"/>
    <lineage>
        <taxon>Bacteria</taxon>
        <taxon>Pseudomonadati</taxon>
        <taxon>Pseudomonadota</taxon>
        <taxon>Betaproteobacteria</taxon>
        <taxon>Candidatus Accumulibacter</taxon>
    </lineage>
</organism>
<dbReference type="SUPFAM" id="SSF144059">
    <property type="entry name" value="ImpE-like"/>
    <property type="match status" value="1"/>
</dbReference>
<keyword evidence="2" id="KW-1185">Reference proteome</keyword>
<dbReference type="Pfam" id="PF07024">
    <property type="entry name" value="ImpE"/>
    <property type="match status" value="1"/>
</dbReference>
<evidence type="ECO:0000313" key="2">
    <source>
        <dbReference type="Proteomes" id="UP000020218"/>
    </source>
</evidence>
<reference evidence="1" key="1">
    <citation type="submission" date="2014-02" db="EMBL/GenBank/DDBJ databases">
        <title>Expanding our view of genomic diversity in Candidatus Accumulibacter clades.</title>
        <authorList>
            <person name="Skennerton C.T."/>
            <person name="Barr J.J."/>
            <person name="Slater F.R."/>
            <person name="Bond P.L."/>
            <person name="Tyson G.W."/>
        </authorList>
    </citation>
    <scope>NUCLEOTIDE SEQUENCE [LARGE SCALE GENOMIC DNA]</scope>
</reference>